<keyword evidence="2" id="KW-1185">Reference proteome</keyword>
<sequence>IAGRRQTIQMNPTVTSSWKFYRFSFFHCCCCTEFTENMIEKKSFSFLTTKSTFHCCAFF</sequence>
<evidence type="ECO:0000313" key="2">
    <source>
        <dbReference type="Proteomes" id="UP001151699"/>
    </source>
</evidence>
<dbReference type="AlphaFoldDB" id="A0A9Q0N928"/>
<proteinExistence type="predicted"/>
<dbReference type="Proteomes" id="UP001151699">
    <property type="component" value="Chromosome A"/>
</dbReference>
<dbReference type="EMBL" id="WJQU01000001">
    <property type="protein sequence ID" value="KAJ6646106.1"/>
    <property type="molecule type" value="Genomic_DNA"/>
</dbReference>
<reference evidence="1" key="1">
    <citation type="submission" date="2022-07" db="EMBL/GenBank/DDBJ databases">
        <authorList>
            <person name="Trinca V."/>
            <person name="Uliana J.V.C."/>
            <person name="Torres T.T."/>
            <person name="Ward R.J."/>
            <person name="Monesi N."/>
        </authorList>
    </citation>
    <scope>NUCLEOTIDE SEQUENCE</scope>
    <source>
        <strain evidence="1">HSMRA1968</strain>
        <tissue evidence="1">Whole embryos</tissue>
    </source>
</reference>
<evidence type="ECO:0000313" key="1">
    <source>
        <dbReference type="EMBL" id="KAJ6646106.1"/>
    </source>
</evidence>
<organism evidence="1 2">
    <name type="scientific">Pseudolycoriella hygida</name>
    <dbReference type="NCBI Taxonomy" id="35572"/>
    <lineage>
        <taxon>Eukaryota</taxon>
        <taxon>Metazoa</taxon>
        <taxon>Ecdysozoa</taxon>
        <taxon>Arthropoda</taxon>
        <taxon>Hexapoda</taxon>
        <taxon>Insecta</taxon>
        <taxon>Pterygota</taxon>
        <taxon>Neoptera</taxon>
        <taxon>Endopterygota</taxon>
        <taxon>Diptera</taxon>
        <taxon>Nematocera</taxon>
        <taxon>Sciaroidea</taxon>
        <taxon>Sciaridae</taxon>
        <taxon>Pseudolycoriella</taxon>
    </lineage>
</organism>
<name>A0A9Q0N928_9DIPT</name>
<accession>A0A9Q0N928</accession>
<protein>
    <submittedName>
        <fullName evidence="1">Uncharacterized protein</fullName>
    </submittedName>
</protein>
<feature type="non-terminal residue" evidence="1">
    <location>
        <position position="59"/>
    </location>
</feature>
<comment type="caution">
    <text evidence="1">The sequence shown here is derived from an EMBL/GenBank/DDBJ whole genome shotgun (WGS) entry which is preliminary data.</text>
</comment>
<gene>
    <name evidence="1" type="ORF">Bhyg_01316</name>
</gene>